<protein>
    <submittedName>
        <fullName evidence="2">TIGR01906 family membrane protein</fullName>
    </submittedName>
</protein>
<organism evidence="1 2">
    <name type="scientific">Rhabditophanes sp. KR3021</name>
    <dbReference type="NCBI Taxonomy" id="114890"/>
    <lineage>
        <taxon>Eukaryota</taxon>
        <taxon>Metazoa</taxon>
        <taxon>Ecdysozoa</taxon>
        <taxon>Nematoda</taxon>
        <taxon>Chromadorea</taxon>
        <taxon>Rhabditida</taxon>
        <taxon>Tylenchina</taxon>
        <taxon>Panagrolaimomorpha</taxon>
        <taxon>Strongyloidoidea</taxon>
        <taxon>Alloionematidae</taxon>
        <taxon>Rhabditophanes</taxon>
    </lineage>
</organism>
<name>A0AC35UA44_9BILA</name>
<sequence length="247" mass="28412">MVDKNIIFRYFLILLAIAIGLFQVSSKYIYNQNGVYFRTGDIYGINVSQLPNNLTIIKVDGQRKMQGFVYFSYQMCVYNEEDAKQYGLINSIQNVSIIVNGIKGKNVDICKNLTQQSSTKFTLSYHLMLISSLLCFLKLIIVFPLCLPRYRNMILLKCCLMVAIAHLCISFIGDWLLLFSKGMFYSFAGVDENHVIQFNGLPRTLIHEWTVLYLTWEYILCLVFIALISIIWSTRNKSPIYVIASPA</sequence>
<proteinExistence type="predicted"/>
<accession>A0AC35UA44</accession>
<evidence type="ECO:0000313" key="1">
    <source>
        <dbReference type="Proteomes" id="UP000095286"/>
    </source>
</evidence>
<dbReference type="Proteomes" id="UP000095286">
    <property type="component" value="Unplaced"/>
</dbReference>
<evidence type="ECO:0000313" key="2">
    <source>
        <dbReference type="WBParaSite" id="RSKR_0000945350.1"/>
    </source>
</evidence>
<reference evidence="2" key="1">
    <citation type="submission" date="2016-11" db="UniProtKB">
        <authorList>
            <consortium name="WormBaseParasite"/>
        </authorList>
    </citation>
    <scope>IDENTIFICATION</scope>
    <source>
        <strain evidence="2">KR3021</strain>
    </source>
</reference>
<dbReference type="WBParaSite" id="RSKR_0000945350.1">
    <property type="protein sequence ID" value="RSKR_0000945350.1"/>
    <property type="gene ID" value="RSKR_0000945350"/>
</dbReference>